<proteinExistence type="predicted"/>
<dbReference type="EMBL" id="MF459646">
    <property type="protein sequence ID" value="ASU03453.1"/>
    <property type="molecule type" value="Genomic_DNA"/>
</dbReference>
<sequence length="281" mass="32352">MVKKGFLTIHIKRSVMFDMINEVKQPQLLAISGIESLGLRESMSLFFNEFNRSVDRKLAALKGSLHEVDYRSTQRYLVDKDVLFVRNAGQEITVPEYFSGAMGEMETYTRHLINGIFILNNLKTETTRLYDWMKSIVKKGRMDKSFSWSVSDFDQCLEQTEVFIKELDSNNKAKFPLDQVYLQFNDAFMLMNQYNQAIKAIKARDIEILTRDITAVYDIGSLLVTKIEANDILLSKEALVDIQLIINNYVGLVNVAGVVTGLLNELTAVFQRQLEEFRKMK</sequence>
<gene>
    <name evidence="1" type="ORF">RISINGSUN_217</name>
</gene>
<dbReference type="Proteomes" id="UP000225553">
    <property type="component" value="Segment"/>
</dbReference>
<dbReference type="OrthoDB" id="12164at10239"/>
<evidence type="ECO:0000313" key="1">
    <source>
        <dbReference type="EMBL" id="ASU03453.1"/>
    </source>
</evidence>
<protein>
    <submittedName>
        <fullName evidence="1">Uncharacterized protein</fullName>
    </submittedName>
</protein>
<evidence type="ECO:0000313" key="2">
    <source>
        <dbReference type="Proteomes" id="UP000225553"/>
    </source>
</evidence>
<name>A0A223LHV5_9CAUD</name>
<keyword evidence="2" id="KW-1185">Reference proteome</keyword>
<reference evidence="2" key="1">
    <citation type="submission" date="2017-07" db="EMBL/GenBank/DDBJ databases">
        <authorList>
            <person name="Putnam M.J."/>
            <person name="Sharma R."/>
            <person name="Kruger J.L."/>
            <person name="Berg J.A."/>
            <person name="Payne A.M."/>
            <person name="Fajardo C.P."/>
            <person name="Breakwell D.P."/>
            <person name="Hope S."/>
            <person name="Grose J.H."/>
        </authorList>
    </citation>
    <scope>NUCLEOTIDE SEQUENCE [LARGE SCALE GENOMIC DNA]</scope>
</reference>
<organism evidence="1 2">
    <name type="scientific">Erwinia phage vB_EamM_RisingSun</name>
    <dbReference type="NCBI Taxonomy" id="2026080"/>
    <lineage>
        <taxon>Viruses</taxon>
        <taxon>Duplodnaviria</taxon>
        <taxon>Heunggongvirae</taxon>
        <taxon>Uroviricota</taxon>
        <taxon>Caudoviricetes</taxon>
        <taxon>Chimalliviridae</taxon>
        <taxon>Risingsunvirus</taxon>
        <taxon>Risingsunvirus risingsun</taxon>
    </lineage>
</organism>
<accession>A0A223LHV5</accession>